<dbReference type="InterPro" id="IPR006094">
    <property type="entry name" value="Oxid_FAD_bind_N"/>
</dbReference>
<evidence type="ECO:0000256" key="18">
    <source>
        <dbReference type="ARBA" id="ARBA00031026"/>
    </source>
</evidence>
<comment type="pathway">
    <text evidence="4 20">Cell wall biogenesis; peptidoglycan biosynthesis.</text>
</comment>
<dbReference type="InterPro" id="IPR016167">
    <property type="entry name" value="FAD-bd_PCMH_sub1"/>
</dbReference>
<dbReference type="InterPro" id="IPR003170">
    <property type="entry name" value="MurB"/>
</dbReference>
<evidence type="ECO:0000256" key="10">
    <source>
        <dbReference type="ARBA" id="ARBA00022630"/>
    </source>
</evidence>
<dbReference type="GO" id="GO:0008762">
    <property type="term" value="F:UDP-N-acetylmuramate dehydrogenase activity"/>
    <property type="evidence" value="ECO:0007669"/>
    <property type="project" value="UniProtKB-UniRule"/>
</dbReference>
<keyword evidence="15 20" id="KW-0560">Oxidoreductase</keyword>
<evidence type="ECO:0000256" key="17">
    <source>
        <dbReference type="ARBA" id="ARBA00023316"/>
    </source>
</evidence>
<keyword evidence="23" id="KW-1185">Reference proteome</keyword>
<keyword evidence="10 20" id="KW-0285">Flavoprotein</keyword>
<dbReference type="InterPro" id="IPR016169">
    <property type="entry name" value="FAD-bd_PCMH_sub2"/>
</dbReference>
<evidence type="ECO:0000256" key="6">
    <source>
        <dbReference type="ARBA" id="ARBA00012518"/>
    </source>
</evidence>
<evidence type="ECO:0000256" key="2">
    <source>
        <dbReference type="ARBA" id="ARBA00003921"/>
    </source>
</evidence>
<evidence type="ECO:0000256" key="12">
    <source>
        <dbReference type="ARBA" id="ARBA00022857"/>
    </source>
</evidence>
<dbReference type="SUPFAM" id="SSF56176">
    <property type="entry name" value="FAD-binding/transporter-associated domain-like"/>
    <property type="match status" value="1"/>
</dbReference>
<evidence type="ECO:0000256" key="5">
    <source>
        <dbReference type="ARBA" id="ARBA00010485"/>
    </source>
</evidence>
<keyword evidence="17 20" id="KW-0961">Cell wall biogenesis/degradation</keyword>
<evidence type="ECO:0000256" key="20">
    <source>
        <dbReference type="HAMAP-Rule" id="MF_00037"/>
    </source>
</evidence>
<dbReference type="AlphaFoldDB" id="A0AA37WX17"/>
<dbReference type="NCBIfam" id="TIGR00179">
    <property type="entry name" value="murB"/>
    <property type="match status" value="1"/>
</dbReference>
<protein>
    <recommendedName>
        <fullName evidence="7 20">UDP-N-acetylenolpyruvoylglucosamine reductase</fullName>
        <ecNumber evidence="6 20">1.3.1.98</ecNumber>
    </recommendedName>
    <alternativeName>
        <fullName evidence="18 20">UDP-N-acetylmuramate dehydrogenase</fullName>
    </alternativeName>
</protein>
<dbReference type="PANTHER" id="PTHR21071">
    <property type="entry name" value="UDP-N-ACETYLENOLPYRUVOYLGLUCOSAMINE REDUCTASE"/>
    <property type="match status" value="1"/>
</dbReference>
<dbReference type="GO" id="GO:0005829">
    <property type="term" value="C:cytosol"/>
    <property type="evidence" value="ECO:0007669"/>
    <property type="project" value="TreeGrafter"/>
</dbReference>
<keyword evidence="12 20" id="KW-0521">NADP</keyword>
<keyword evidence="8 20" id="KW-0963">Cytoplasm</keyword>
<dbReference type="InterPro" id="IPR036635">
    <property type="entry name" value="MurB_C_sf"/>
</dbReference>
<dbReference type="InterPro" id="IPR011601">
    <property type="entry name" value="MurB_C"/>
</dbReference>
<feature type="active site" evidence="20">
    <location>
        <position position="158"/>
    </location>
</feature>
<dbReference type="PROSITE" id="PS51387">
    <property type="entry name" value="FAD_PCMH"/>
    <property type="match status" value="1"/>
</dbReference>
<dbReference type="EC" id="1.3.1.98" evidence="6 20"/>
<dbReference type="PANTHER" id="PTHR21071:SF4">
    <property type="entry name" value="UDP-N-ACETYLENOLPYRUVOYLGLUCOSAMINE REDUCTASE"/>
    <property type="match status" value="1"/>
</dbReference>
<keyword evidence="9 20" id="KW-0132">Cell division</keyword>
<evidence type="ECO:0000256" key="3">
    <source>
        <dbReference type="ARBA" id="ARBA00004496"/>
    </source>
</evidence>
<organism evidence="22 23">
    <name type="scientific">Paraferrimonas haliotis</name>
    <dbReference type="NCBI Taxonomy" id="2013866"/>
    <lineage>
        <taxon>Bacteria</taxon>
        <taxon>Pseudomonadati</taxon>
        <taxon>Pseudomonadota</taxon>
        <taxon>Gammaproteobacteria</taxon>
        <taxon>Alteromonadales</taxon>
        <taxon>Ferrimonadaceae</taxon>
        <taxon>Paraferrimonas</taxon>
    </lineage>
</organism>
<evidence type="ECO:0000259" key="21">
    <source>
        <dbReference type="PROSITE" id="PS51387"/>
    </source>
</evidence>
<dbReference type="Gene3D" id="3.90.78.10">
    <property type="entry name" value="UDP-N-acetylenolpyruvoylglucosamine reductase, C-terminal domain"/>
    <property type="match status" value="1"/>
</dbReference>
<evidence type="ECO:0000256" key="4">
    <source>
        <dbReference type="ARBA" id="ARBA00004752"/>
    </source>
</evidence>
<keyword evidence="14 20" id="KW-0573">Peptidoglycan synthesis</keyword>
<sequence length="341" mass="37702">MSLVNLSQHHTFGFDAHCRALKIIQSKDDLHSYMASNYAKAPLMLGEGSNVVFLEDYQGDVLLNRIMKREIIKLGDYYRITLGSGEGWHDVVRWLVEQGIGGVENLALIPGTAGAAPIQNIGAYGVELSDILYSVTYLEIETGKEVRLFNQDCQFGYRDSIFKRALKGNAWIIEIVIDLPIDWQPKLNYGPLKSLQNHESLTPKSVFDKVCEIRMAKLPDPKLLGNAGSFFKNPVVSAKTHKILLEKDPSLVSFALADGSHKLAAGYLIERCHLKGHAEGKVAVHANQALVLVNQGGGTASQLKRLVSKIINTVMHTYGIRLEPEVRLYDCVGEYIGVVDG</sequence>
<evidence type="ECO:0000313" key="22">
    <source>
        <dbReference type="EMBL" id="GLS82025.1"/>
    </source>
</evidence>
<comment type="similarity">
    <text evidence="5 20">Belongs to the MurB family.</text>
</comment>
<accession>A0AA37WX17</accession>
<evidence type="ECO:0000256" key="15">
    <source>
        <dbReference type="ARBA" id="ARBA00023002"/>
    </source>
</evidence>
<dbReference type="Proteomes" id="UP001157439">
    <property type="component" value="Unassembled WGS sequence"/>
</dbReference>
<dbReference type="Gene3D" id="3.30.43.10">
    <property type="entry name" value="Uridine Diphospho-n-acetylenolpyruvylglucosamine Reductase, domain 2"/>
    <property type="match status" value="1"/>
</dbReference>
<dbReference type="Gene3D" id="3.30.465.10">
    <property type="match status" value="1"/>
</dbReference>
<dbReference type="GO" id="GO:0051301">
    <property type="term" value="P:cell division"/>
    <property type="evidence" value="ECO:0007669"/>
    <property type="project" value="UniProtKB-KW"/>
</dbReference>
<dbReference type="InterPro" id="IPR016166">
    <property type="entry name" value="FAD-bd_PCMH"/>
</dbReference>
<evidence type="ECO:0000256" key="14">
    <source>
        <dbReference type="ARBA" id="ARBA00022984"/>
    </source>
</evidence>
<evidence type="ECO:0000256" key="8">
    <source>
        <dbReference type="ARBA" id="ARBA00022490"/>
    </source>
</evidence>
<reference evidence="22 23" key="1">
    <citation type="journal article" date="2014" name="Int. J. Syst. Evol. Microbiol.">
        <title>Complete genome sequence of Corynebacterium casei LMG S-19264T (=DSM 44701T), isolated from a smear-ripened cheese.</title>
        <authorList>
            <consortium name="US DOE Joint Genome Institute (JGI-PGF)"/>
            <person name="Walter F."/>
            <person name="Albersmeier A."/>
            <person name="Kalinowski J."/>
            <person name="Ruckert C."/>
        </authorList>
    </citation>
    <scope>NUCLEOTIDE SEQUENCE [LARGE SCALE GENOMIC DNA]</scope>
    <source>
        <strain evidence="22 23">NBRC 112785</strain>
    </source>
</reference>
<dbReference type="GO" id="GO:0071949">
    <property type="term" value="F:FAD binding"/>
    <property type="evidence" value="ECO:0007669"/>
    <property type="project" value="InterPro"/>
</dbReference>
<gene>
    <name evidence="20 22" type="primary">murB</name>
    <name evidence="22" type="ORF">GCM10007894_00020</name>
</gene>
<feature type="active site" evidence="20">
    <location>
        <position position="325"/>
    </location>
</feature>
<evidence type="ECO:0000256" key="11">
    <source>
        <dbReference type="ARBA" id="ARBA00022827"/>
    </source>
</evidence>
<comment type="cofactor">
    <cofactor evidence="1 20">
        <name>FAD</name>
        <dbReference type="ChEBI" id="CHEBI:57692"/>
    </cofactor>
</comment>
<feature type="domain" description="FAD-binding PCMH-type" evidence="21">
    <location>
        <begin position="14"/>
        <end position="182"/>
    </location>
</feature>
<dbReference type="Pfam" id="PF02873">
    <property type="entry name" value="MurB_C"/>
    <property type="match status" value="1"/>
</dbReference>
<comment type="subcellular location">
    <subcellularLocation>
        <location evidence="3 20">Cytoplasm</location>
    </subcellularLocation>
</comment>
<keyword evidence="13 20" id="KW-0133">Cell shape</keyword>
<keyword evidence="16 20" id="KW-0131">Cell cycle</keyword>
<comment type="function">
    <text evidence="2 20">Cell wall formation.</text>
</comment>
<evidence type="ECO:0000256" key="7">
    <source>
        <dbReference type="ARBA" id="ARBA00015188"/>
    </source>
</evidence>
<name>A0AA37WX17_9GAMM</name>
<evidence type="ECO:0000256" key="16">
    <source>
        <dbReference type="ARBA" id="ARBA00023306"/>
    </source>
</evidence>
<evidence type="ECO:0000256" key="19">
    <source>
        <dbReference type="ARBA" id="ARBA00048914"/>
    </source>
</evidence>
<dbReference type="GO" id="GO:0008360">
    <property type="term" value="P:regulation of cell shape"/>
    <property type="evidence" value="ECO:0007669"/>
    <property type="project" value="UniProtKB-KW"/>
</dbReference>
<dbReference type="GO" id="GO:0009252">
    <property type="term" value="P:peptidoglycan biosynthetic process"/>
    <property type="evidence" value="ECO:0007669"/>
    <property type="project" value="UniProtKB-UniRule"/>
</dbReference>
<evidence type="ECO:0000313" key="23">
    <source>
        <dbReference type="Proteomes" id="UP001157439"/>
    </source>
</evidence>
<keyword evidence="11 20" id="KW-0274">FAD</keyword>
<dbReference type="Pfam" id="PF01565">
    <property type="entry name" value="FAD_binding_4"/>
    <property type="match status" value="1"/>
</dbReference>
<evidence type="ECO:0000256" key="13">
    <source>
        <dbReference type="ARBA" id="ARBA00022960"/>
    </source>
</evidence>
<dbReference type="GO" id="GO:0071555">
    <property type="term" value="P:cell wall organization"/>
    <property type="evidence" value="ECO:0007669"/>
    <property type="project" value="UniProtKB-KW"/>
</dbReference>
<dbReference type="RefSeq" id="WP_095499718.1">
    <property type="nucleotide sequence ID" value="NZ_BSPO01000001.1"/>
</dbReference>
<comment type="catalytic activity">
    <reaction evidence="19 20">
        <text>UDP-N-acetyl-alpha-D-muramate + NADP(+) = UDP-N-acetyl-3-O-(1-carboxyvinyl)-alpha-D-glucosamine + NADPH + H(+)</text>
        <dbReference type="Rhea" id="RHEA:12248"/>
        <dbReference type="ChEBI" id="CHEBI:15378"/>
        <dbReference type="ChEBI" id="CHEBI:57783"/>
        <dbReference type="ChEBI" id="CHEBI:58349"/>
        <dbReference type="ChEBI" id="CHEBI:68483"/>
        <dbReference type="ChEBI" id="CHEBI:70757"/>
        <dbReference type="EC" id="1.3.1.98"/>
    </reaction>
</comment>
<dbReference type="HAMAP" id="MF_00037">
    <property type="entry name" value="MurB"/>
    <property type="match status" value="1"/>
</dbReference>
<comment type="caution">
    <text evidence="22">The sequence shown here is derived from an EMBL/GenBank/DDBJ whole genome shotgun (WGS) entry which is preliminary data.</text>
</comment>
<dbReference type="EMBL" id="BSPO01000001">
    <property type="protein sequence ID" value="GLS82025.1"/>
    <property type="molecule type" value="Genomic_DNA"/>
</dbReference>
<evidence type="ECO:0000256" key="1">
    <source>
        <dbReference type="ARBA" id="ARBA00001974"/>
    </source>
</evidence>
<dbReference type="SUPFAM" id="SSF56194">
    <property type="entry name" value="Uridine diphospho-N-Acetylenolpyruvylglucosamine reductase, MurB, C-terminal domain"/>
    <property type="match status" value="1"/>
</dbReference>
<feature type="active site" description="Proton donor" evidence="20">
    <location>
        <position position="229"/>
    </location>
</feature>
<dbReference type="InterPro" id="IPR036318">
    <property type="entry name" value="FAD-bd_PCMH-like_sf"/>
</dbReference>
<evidence type="ECO:0000256" key="9">
    <source>
        <dbReference type="ARBA" id="ARBA00022618"/>
    </source>
</evidence>
<dbReference type="NCBIfam" id="NF000755">
    <property type="entry name" value="PRK00046.1"/>
    <property type="match status" value="1"/>
</dbReference>
<proteinExistence type="inferred from homology"/>